<reference evidence="1 2" key="1">
    <citation type="submission" date="2013-01" db="EMBL/GenBank/DDBJ databases">
        <authorList>
            <person name="Harkins D.M."/>
            <person name="Durkin A.S."/>
            <person name="Brinkac L.M."/>
            <person name="Haft D.H."/>
            <person name="Selengut J.D."/>
            <person name="Sanka R."/>
            <person name="DePew J."/>
            <person name="Purushe J."/>
            <person name="Picardeau M."/>
            <person name="Werts C."/>
            <person name="Goarant C."/>
            <person name="Vinetz J.M."/>
            <person name="Sutton G.G."/>
            <person name="Nierman W.C."/>
            <person name="Fouts D.E."/>
        </authorList>
    </citation>
    <scope>NUCLEOTIDE SEQUENCE [LARGE SCALE GENOMIC DNA]</scope>
    <source>
        <strain evidence="1 2">Verdun HP</strain>
    </source>
</reference>
<name>M6RCU3_LEPIR</name>
<dbReference type="EMBL" id="AHNZ02001060">
    <property type="protein sequence ID" value="EMO02414.1"/>
    <property type="molecule type" value="Genomic_DNA"/>
</dbReference>
<evidence type="ECO:0000313" key="2">
    <source>
        <dbReference type="Proteomes" id="UP000012092"/>
    </source>
</evidence>
<evidence type="ECO:0000313" key="1">
    <source>
        <dbReference type="EMBL" id="EMO02414.1"/>
    </source>
</evidence>
<accession>M6RCU3</accession>
<protein>
    <submittedName>
        <fullName evidence="1">Uncharacterized protein</fullName>
    </submittedName>
</protein>
<comment type="caution">
    <text evidence="1">The sequence shown here is derived from an EMBL/GenBank/DDBJ whole genome shotgun (WGS) entry which is preliminary data.</text>
</comment>
<dbReference type="AlphaFoldDB" id="M6RCU3"/>
<gene>
    <name evidence="1" type="ORF">LEP1GSC116_0774</name>
</gene>
<proteinExistence type="predicted"/>
<dbReference type="Proteomes" id="UP000012092">
    <property type="component" value="Unassembled WGS sequence"/>
</dbReference>
<sequence length="37" mass="4536">MFGDKSFCLKSIRIVEKFHSSDQQNWFNRSFHKTETR</sequence>
<organism evidence="1 2">
    <name type="scientific">Leptospira interrogans serovar Icterohaemorrhagiae str. Verdun HP</name>
    <dbReference type="NCBI Taxonomy" id="1049910"/>
    <lineage>
        <taxon>Bacteria</taxon>
        <taxon>Pseudomonadati</taxon>
        <taxon>Spirochaetota</taxon>
        <taxon>Spirochaetia</taxon>
        <taxon>Leptospirales</taxon>
        <taxon>Leptospiraceae</taxon>
        <taxon>Leptospira</taxon>
    </lineage>
</organism>